<feature type="transmembrane region" description="Helical" evidence="6">
    <location>
        <begin position="227"/>
        <end position="247"/>
    </location>
</feature>
<evidence type="ECO:0000256" key="2">
    <source>
        <dbReference type="ARBA" id="ARBA00022448"/>
    </source>
</evidence>
<feature type="transmembrane region" description="Helical" evidence="6">
    <location>
        <begin position="362"/>
        <end position="382"/>
    </location>
</feature>
<evidence type="ECO:0000313" key="7">
    <source>
        <dbReference type="EMBL" id="NKE38414.1"/>
    </source>
</evidence>
<reference evidence="7 8" key="1">
    <citation type="submission" date="2020-04" db="EMBL/GenBank/DDBJ databases">
        <title>Complete genome sequence of Spiroplasma platyhelix ATCC 51748, an insect isolate.</title>
        <authorList>
            <person name="Green E.A."/>
            <person name="Klassen J.L."/>
        </authorList>
    </citation>
    <scope>NUCLEOTIDE SEQUENCE [LARGE SCALE GENOMIC DNA]</scope>
    <source>
        <strain evidence="7 8">PALS-1</strain>
    </source>
</reference>
<evidence type="ECO:0000256" key="5">
    <source>
        <dbReference type="ARBA" id="ARBA00023136"/>
    </source>
</evidence>
<name>A0A846U063_9MOLU</name>
<feature type="transmembrane region" description="Helical" evidence="6">
    <location>
        <begin position="437"/>
        <end position="459"/>
    </location>
</feature>
<feature type="transmembrane region" description="Helical" evidence="6">
    <location>
        <begin position="148"/>
        <end position="169"/>
    </location>
</feature>
<dbReference type="EMBL" id="JAAVVK010000001">
    <property type="protein sequence ID" value="NKE38414.1"/>
    <property type="molecule type" value="Genomic_DNA"/>
</dbReference>
<dbReference type="RefSeq" id="WP_168104886.1">
    <property type="nucleotide sequence ID" value="NZ_CP051215.1"/>
</dbReference>
<feature type="transmembrane region" description="Helical" evidence="6">
    <location>
        <begin position="394"/>
        <end position="416"/>
    </location>
</feature>
<organism evidence="7 8">
    <name type="scientific">Spiroplasma platyhelix PALS-1</name>
    <dbReference type="NCBI Taxonomy" id="1276218"/>
    <lineage>
        <taxon>Bacteria</taxon>
        <taxon>Bacillati</taxon>
        <taxon>Mycoplasmatota</taxon>
        <taxon>Mollicutes</taxon>
        <taxon>Entomoplasmatales</taxon>
        <taxon>Spiroplasmataceae</taxon>
        <taxon>Spiroplasma</taxon>
    </lineage>
</organism>
<keyword evidence="3 6" id="KW-0812">Transmembrane</keyword>
<feature type="transmembrane region" description="Helical" evidence="6">
    <location>
        <begin position="12"/>
        <end position="31"/>
    </location>
</feature>
<gene>
    <name evidence="7" type="ORF">HER12_01405</name>
</gene>
<accession>A0A846U063</accession>
<keyword evidence="4 6" id="KW-1133">Transmembrane helix</keyword>
<feature type="transmembrane region" description="Helical" evidence="6">
    <location>
        <begin position="85"/>
        <end position="115"/>
    </location>
</feature>
<dbReference type="PRINTS" id="PR00176">
    <property type="entry name" value="NANEUSMPORT"/>
</dbReference>
<dbReference type="InterPro" id="IPR037272">
    <property type="entry name" value="SNS_sf"/>
</dbReference>
<keyword evidence="8" id="KW-1185">Reference proteome</keyword>
<feature type="transmembrane region" description="Helical" evidence="6">
    <location>
        <begin position="471"/>
        <end position="493"/>
    </location>
</feature>
<feature type="transmembrane region" description="Helical" evidence="6">
    <location>
        <begin position="181"/>
        <end position="207"/>
    </location>
</feature>
<feature type="transmembrane region" description="Helical" evidence="6">
    <location>
        <begin position="259"/>
        <end position="281"/>
    </location>
</feature>
<dbReference type="PANTHER" id="PTHR42948:SF1">
    <property type="entry name" value="TRANSPORTER"/>
    <property type="match status" value="1"/>
</dbReference>
<dbReference type="PANTHER" id="PTHR42948">
    <property type="entry name" value="TRANSPORTER"/>
    <property type="match status" value="1"/>
</dbReference>
<protein>
    <submittedName>
        <fullName evidence="7">Sodium-dependent transporter</fullName>
    </submittedName>
</protein>
<evidence type="ECO:0000256" key="3">
    <source>
        <dbReference type="ARBA" id="ARBA00022692"/>
    </source>
</evidence>
<dbReference type="Proteomes" id="UP000584587">
    <property type="component" value="Unassembled WGS sequence"/>
</dbReference>
<keyword evidence="2" id="KW-0813">Transport</keyword>
<keyword evidence="5 6" id="KW-0472">Membrane</keyword>
<dbReference type="PROSITE" id="PS50267">
    <property type="entry name" value="NA_NEUROTRAN_SYMP_3"/>
    <property type="match status" value="1"/>
</dbReference>
<dbReference type="AlphaFoldDB" id="A0A846U063"/>
<dbReference type="InterPro" id="IPR000175">
    <property type="entry name" value="Na/ntran_symport"/>
</dbReference>
<evidence type="ECO:0000256" key="1">
    <source>
        <dbReference type="ARBA" id="ARBA00004141"/>
    </source>
</evidence>
<evidence type="ECO:0000256" key="6">
    <source>
        <dbReference type="SAM" id="Phobius"/>
    </source>
</evidence>
<evidence type="ECO:0000256" key="4">
    <source>
        <dbReference type="ARBA" id="ARBA00022989"/>
    </source>
</evidence>
<sequence>METKSRKTINKFGFLVSVIGATVGLGGIWGFPTQVYLHRGAFFIPFIISMIICAIPVLFIEMTIGNKSRKNHIEFFTEQAGKKGAFFAWLQSSTVLILSTYYSVLIGWCLINIIISFTSGLNQNNFFYDQILNVTNENPTSFLALGNLNWKVLLSTLVVWIILIVILLGGVDKGIDKANKVFIPSLFVMILFLVIYTSTLAGAGTGLNRMMQFDAKEMLKPGLWKDAFGQAFFMLSTCTGTIYIYSAHAPKNQDSTNHAFVVGLGTSLVGILTAMIVFSAIGNIAHAQGKDFDEVFGSGGPALIFQVFPQLFAIINQTAPGFGNVVAVVFFLTLFFAGMSSLIGQVESMVNGLEYDVNIPRIAALLLSAGFAMILSILFTFNNSPALINGVGNWIAQIWLLIIGLGLLAGIGPLGWKLYPSLKEYNNKYSWIKWKKVFGCFILIVAPILIFVNIIAAFYDVGVGISNNAFIHGLIGLIVGFLIPLIVAVILMFHKEIRLLFNKKKKVG</sequence>
<dbReference type="NCBIfam" id="NF037979">
    <property type="entry name" value="Na_transp"/>
    <property type="match status" value="1"/>
</dbReference>
<dbReference type="Pfam" id="PF00209">
    <property type="entry name" value="SNF"/>
    <property type="match status" value="2"/>
</dbReference>
<evidence type="ECO:0000313" key="8">
    <source>
        <dbReference type="Proteomes" id="UP000584587"/>
    </source>
</evidence>
<feature type="transmembrane region" description="Helical" evidence="6">
    <location>
        <begin position="43"/>
        <end position="64"/>
    </location>
</feature>
<comment type="subcellular location">
    <subcellularLocation>
        <location evidence="1">Membrane</location>
        <topology evidence="1">Multi-pass membrane protein</topology>
    </subcellularLocation>
</comment>
<proteinExistence type="predicted"/>
<dbReference type="SUPFAM" id="SSF161070">
    <property type="entry name" value="SNF-like"/>
    <property type="match status" value="1"/>
</dbReference>
<dbReference type="GO" id="GO:0016020">
    <property type="term" value="C:membrane"/>
    <property type="evidence" value="ECO:0007669"/>
    <property type="project" value="UniProtKB-SubCell"/>
</dbReference>
<comment type="caution">
    <text evidence="7">The sequence shown here is derived from an EMBL/GenBank/DDBJ whole genome shotgun (WGS) entry which is preliminary data.</text>
</comment>
<feature type="transmembrane region" description="Helical" evidence="6">
    <location>
        <begin position="321"/>
        <end position="342"/>
    </location>
</feature>